<keyword evidence="2" id="KW-1185">Reference proteome</keyword>
<evidence type="ECO:0000313" key="2">
    <source>
        <dbReference type="Proteomes" id="UP001060123"/>
    </source>
</evidence>
<dbReference type="Proteomes" id="UP001060123">
    <property type="component" value="Plasmid pWSM1592_1"/>
</dbReference>
<keyword evidence="1" id="KW-0614">Plasmid</keyword>
<dbReference type="EMBL" id="CP104144">
    <property type="protein sequence ID" value="UWU17476.1"/>
    <property type="molecule type" value="Genomic_DNA"/>
</dbReference>
<organism evidence="1 2">
    <name type="scientific">Rhizobium sullae</name>
    <name type="common">Rhizobium hedysari</name>
    <dbReference type="NCBI Taxonomy" id="50338"/>
    <lineage>
        <taxon>Bacteria</taxon>
        <taxon>Pseudomonadati</taxon>
        <taxon>Pseudomonadota</taxon>
        <taxon>Alphaproteobacteria</taxon>
        <taxon>Hyphomicrobiales</taxon>
        <taxon>Rhizobiaceae</taxon>
        <taxon>Rhizobium/Agrobacterium group</taxon>
        <taxon>Rhizobium</taxon>
    </lineage>
</organism>
<reference evidence="1" key="1">
    <citation type="submission" date="2022-09" db="EMBL/GenBank/DDBJ databases">
        <title>Australian commercial rhizobial inoculants.</title>
        <authorList>
            <person name="Kohlmeier M.G."/>
            <person name="O'Hara G.W."/>
            <person name="Colombi E."/>
            <person name="Ramsay J.P."/>
            <person name="Terpolilli J."/>
        </authorList>
    </citation>
    <scope>NUCLEOTIDE SEQUENCE</scope>
    <source>
        <strain evidence="1">WSM1592</strain>
        <plasmid evidence="1">pWSM1592_1</plasmid>
    </source>
</reference>
<protein>
    <submittedName>
        <fullName evidence="1">Uncharacterized protein</fullName>
    </submittedName>
</protein>
<accession>A0ABY5XTA9</accession>
<geneLocation type="plasmid" evidence="1 2">
    <name>pWSM1592_1</name>
</geneLocation>
<name>A0ABY5XTA9_RHISU</name>
<evidence type="ECO:0000313" key="1">
    <source>
        <dbReference type="EMBL" id="UWU17476.1"/>
    </source>
</evidence>
<gene>
    <name evidence="1" type="ORF">N2599_32570</name>
</gene>
<proteinExistence type="predicted"/>
<sequence length="45" mass="5160">MRSRIRVPIATNMYPARFDDLGPGIRMNAADVILTDLHYWEVRGA</sequence>